<reference evidence="1" key="1">
    <citation type="journal article" date="2022" name="Int. J. Mol. Sci.">
        <title>Draft Genome of Tanacetum Coccineum: Genomic Comparison of Closely Related Tanacetum-Family Plants.</title>
        <authorList>
            <person name="Yamashiro T."/>
            <person name="Shiraishi A."/>
            <person name="Nakayama K."/>
            <person name="Satake H."/>
        </authorList>
    </citation>
    <scope>NUCLEOTIDE SEQUENCE</scope>
</reference>
<protein>
    <submittedName>
        <fullName evidence="1">Uncharacterized protein</fullName>
    </submittedName>
</protein>
<dbReference type="EMBL" id="BQNB010019701">
    <property type="protein sequence ID" value="GJT88135.1"/>
    <property type="molecule type" value="Genomic_DNA"/>
</dbReference>
<proteinExistence type="predicted"/>
<name>A0ABQ5HK30_9ASTR</name>
<evidence type="ECO:0000313" key="2">
    <source>
        <dbReference type="Proteomes" id="UP001151760"/>
    </source>
</evidence>
<evidence type="ECO:0000313" key="1">
    <source>
        <dbReference type="EMBL" id="GJT88135.1"/>
    </source>
</evidence>
<organism evidence="1 2">
    <name type="scientific">Tanacetum coccineum</name>
    <dbReference type="NCBI Taxonomy" id="301880"/>
    <lineage>
        <taxon>Eukaryota</taxon>
        <taxon>Viridiplantae</taxon>
        <taxon>Streptophyta</taxon>
        <taxon>Embryophyta</taxon>
        <taxon>Tracheophyta</taxon>
        <taxon>Spermatophyta</taxon>
        <taxon>Magnoliopsida</taxon>
        <taxon>eudicotyledons</taxon>
        <taxon>Gunneridae</taxon>
        <taxon>Pentapetalae</taxon>
        <taxon>asterids</taxon>
        <taxon>campanulids</taxon>
        <taxon>Asterales</taxon>
        <taxon>Asteraceae</taxon>
        <taxon>Asteroideae</taxon>
        <taxon>Anthemideae</taxon>
        <taxon>Anthemidinae</taxon>
        <taxon>Tanacetum</taxon>
    </lineage>
</organism>
<gene>
    <name evidence="1" type="ORF">Tco_1069852</name>
</gene>
<accession>A0ABQ5HK30</accession>
<sequence length="98" mass="11099">MTTVDRWSGGGFGDGDGTVFTPRGTTHVVTRGHLMIECQICRWRLDQSERDTWHWRVSVRGVRVSVRGQACMDPCQSLAIMRRLVECKKTIIPPDLAI</sequence>
<comment type="caution">
    <text evidence="1">The sequence shown here is derived from an EMBL/GenBank/DDBJ whole genome shotgun (WGS) entry which is preliminary data.</text>
</comment>
<dbReference type="Proteomes" id="UP001151760">
    <property type="component" value="Unassembled WGS sequence"/>
</dbReference>
<keyword evidence="2" id="KW-1185">Reference proteome</keyword>
<reference evidence="1" key="2">
    <citation type="submission" date="2022-01" db="EMBL/GenBank/DDBJ databases">
        <authorList>
            <person name="Yamashiro T."/>
            <person name="Shiraishi A."/>
            <person name="Satake H."/>
            <person name="Nakayama K."/>
        </authorList>
    </citation>
    <scope>NUCLEOTIDE SEQUENCE</scope>
</reference>